<comment type="caution">
    <text evidence="8">The sequence shown here is derived from an EMBL/GenBank/DDBJ whole genome shotgun (WGS) entry which is preliminary data.</text>
</comment>
<dbReference type="Pfam" id="PF03547">
    <property type="entry name" value="Mem_trans"/>
    <property type="match status" value="1"/>
</dbReference>
<dbReference type="PANTHER" id="PTHR36838">
    <property type="entry name" value="AUXIN EFFLUX CARRIER FAMILY PROTEIN"/>
    <property type="match status" value="1"/>
</dbReference>
<evidence type="ECO:0000256" key="3">
    <source>
        <dbReference type="ARBA" id="ARBA00022475"/>
    </source>
</evidence>
<feature type="transmembrane region" description="Helical" evidence="7">
    <location>
        <begin position="194"/>
        <end position="215"/>
    </location>
</feature>
<keyword evidence="9" id="KW-1185">Reference proteome</keyword>
<evidence type="ECO:0000313" key="9">
    <source>
        <dbReference type="Proteomes" id="UP000198512"/>
    </source>
</evidence>
<feature type="transmembrane region" description="Helical" evidence="7">
    <location>
        <begin position="288"/>
        <end position="306"/>
    </location>
</feature>
<feature type="transmembrane region" description="Helical" evidence="7">
    <location>
        <begin position="227"/>
        <end position="248"/>
    </location>
</feature>
<feature type="transmembrane region" description="Helical" evidence="7">
    <location>
        <begin position="38"/>
        <end position="60"/>
    </location>
</feature>
<dbReference type="Proteomes" id="UP000198512">
    <property type="component" value="Unassembled WGS sequence"/>
</dbReference>
<feature type="transmembrane region" description="Helical" evidence="7">
    <location>
        <begin position="160"/>
        <end position="182"/>
    </location>
</feature>
<evidence type="ECO:0000256" key="5">
    <source>
        <dbReference type="ARBA" id="ARBA00022989"/>
    </source>
</evidence>
<feature type="transmembrane region" description="Helical" evidence="7">
    <location>
        <begin position="124"/>
        <end position="148"/>
    </location>
</feature>
<dbReference type="EMBL" id="FOFP01000006">
    <property type="protein sequence ID" value="SEQ46554.1"/>
    <property type="molecule type" value="Genomic_DNA"/>
</dbReference>
<feature type="transmembrane region" description="Helical" evidence="7">
    <location>
        <begin position="254"/>
        <end position="276"/>
    </location>
</feature>
<feature type="transmembrane region" description="Helical" evidence="7">
    <location>
        <begin position="6"/>
        <end position="26"/>
    </location>
</feature>
<organism evidence="8 9">
    <name type="scientific">Pseudomonas cuatrocienegasensis</name>
    <dbReference type="NCBI Taxonomy" id="543360"/>
    <lineage>
        <taxon>Bacteria</taxon>
        <taxon>Pseudomonadati</taxon>
        <taxon>Pseudomonadota</taxon>
        <taxon>Gammaproteobacteria</taxon>
        <taxon>Pseudomonadales</taxon>
        <taxon>Pseudomonadaceae</taxon>
        <taxon>Pseudomonas</taxon>
    </lineage>
</organism>
<evidence type="ECO:0000256" key="2">
    <source>
        <dbReference type="ARBA" id="ARBA00022448"/>
    </source>
</evidence>
<keyword evidence="3" id="KW-1003">Cell membrane</keyword>
<feature type="transmembrane region" description="Helical" evidence="7">
    <location>
        <begin position="97"/>
        <end position="118"/>
    </location>
</feature>
<evidence type="ECO:0008006" key="10">
    <source>
        <dbReference type="Google" id="ProtNLM"/>
    </source>
</evidence>
<gene>
    <name evidence="8" type="ORF">SAMN05216600_10678</name>
</gene>
<keyword evidence="5 7" id="KW-1133">Transmembrane helix</keyword>
<evidence type="ECO:0000313" key="8">
    <source>
        <dbReference type="EMBL" id="SEQ46554.1"/>
    </source>
</evidence>
<name>A0ABY1BBQ1_9PSED</name>
<comment type="subcellular location">
    <subcellularLocation>
        <location evidence="1">Membrane</location>
        <topology evidence="1">Multi-pass membrane protein</topology>
    </subcellularLocation>
</comment>
<reference evidence="8 9" key="1">
    <citation type="submission" date="2016-10" db="EMBL/GenBank/DDBJ databases">
        <authorList>
            <person name="Varghese N."/>
            <person name="Submissions S."/>
        </authorList>
    </citation>
    <scope>NUCLEOTIDE SEQUENCE [LARGE SCALE GENOMIC DNA]</scope>
    <source>
        <strain evidence="8 9">CIP 109853</strain>
    </source>
</reference>
<sequence length="315" mass="33546">MTSVFTVILPVFALILVGFACRRLSVLGPGAASEINRMVVWLCLPALLFQATATTAWSTLWEPRFVLVYSLSTLSVFVVTLLWRLRRIGLADASVQGLGAAYANTGYMGIPLCLMVFGDAGLPPALVGSLVVICVLFALAVVCIEVALQSEKHLGRAVLKVALALARNPLVVAPLLGGLWAMGGLPLPVPLQRFLELLAAATAPCALIALGLFLAQKQPQSAQDSHALVALKLVAHPLITWVLAFHLLPLPPLWAYSALLLSALPTGTGPFMLAEFYRRDASVVSRTILHSTLGALLTLSLCLYLIERQGGLTPL</sequence>
<feature type="transmembrane region" description="Helical" evidence="7">
    <location>
        <begin position="66"/>
        <end position="85"/>
    </location>
</feature>
<evidence type="ECO:0000256" key="6">
    <source>
        <dbReference type="ARBA" id="ARBA00023136"/>
    </source>
</evidence>
<evidence type="ECO:0000256" key="4">
    <source>
        <dbReference type="ARBA" id="ARBA00022692"/>
    </source>
</evidence>
<evidence type="ECO:0000256" key="1">
    <source>
        <dbReference type="ARBA" id="ARBA00004141"/>
    </source>
</evidence>
<keyword evidence="6 7" id="KW-0472">Membrane</keyword>
<dbReference type="InterPro" id="IPR004776">
    <property type="entry name" value="Mem_transp_PIN-like"/>
</dbReference>
<keyword evidence="4 7" id="KW-0812">Transmembrane</keyword>
<accession>A0ABY1BBQ1</accession>
<protein>
    <recommendedName>
        <fullName evidence="10">Transporter</fullName>
    </recommendedName>
</protein>
<dbReference type="RefSeq" id="WP_069517820.1">
    <property type="nucleotide sequence ID" value="NZ_FOFP01000006.1"/>
</dbReference>
<dbReference type="PANTHER" id="PTHR36838:SF3">
    <property type="entry name" value="TRANSPORTER AUXIN EFFLUX CARRIER EC FAMILY"/>
    <property type="match status" value="1"/>
</dbReference>
<keyword evidence="2" id="KW-0813">Transport</keyword>
<proteinExistence type="predicted"/>
<evidence type="ECO:0000256" key="7">
    <source>
        <dbReference type="SAM" id="Phobius"/>
    </source>
</evidence>